<accession>A0A3P3FTI6</accession>
<comment type="caution">
    <text evidence="1">The sequence shown here is derived from an EMBL/GenBank/DDBJ whole genome shotgun (WGS) entry which is preliminary data.</text>
</comment>
<protein>
    <submittedName>
        <fullName evidence="1">Uncharacterized protein</fullName>
    </submittedName>
</protein>
<evidence type="ECO:0000313" key="2">
    <source>
        <dbReference type="Proteomes" id="UP000273786"/>
    </source>
</evidence>
<organism evidence="1 2">
    <name type="scientific">Mesorhizobium tamadayense</name>
    <dbReference type="NCBI Taxonomy" id="425306"/>
    <lineage>
        <taxon>Bacteria</taxon>
        <taxon>Pseudomonadati</taxon>
        <taxon>Pseudomonadota</taxon>
        <taxon>Alphaproteobacteria</taxon>
        <taxon>Hyphomicrobiales</taxon>
        <taxon>Phyllobacteriaceae</taxon>
        <taxon>Mesorhizobium</taxon>
    </lineage>
</organism>
<keyword evidence="2" id="KW-1185">Reference proteome</keyword>
<dbReference type="GO" id="GO:0015066">
    <property type="term" value="F:alpha-amylase inhibitor activity"/>
    <property type="evidence" value="ECO:0007669"/>
    <property type="project" value="InterPro"/>
</dbReference>
<dbReference type="EMBL" id="RQXT01000016">
    <property type="protein sequence ID" value="RRI01393.1"/>
    <property type="molecule type" value="Genomic_DNA"/>
</dbReference>
<dbReference type="InterPro" id="IPR036379">
    <property type="entry name" value="A-amylase_inhib_sf"/>
</dbReference>
<gene>
    <name evidence="1" type="ORF">EH240_15335</name>
</gene>
<dbReference type="OrthoDB" id="3543903at2"/>
<reference evidence="1 2" key="1">
    <citation type="submission" date="2018-11" db="EMBL/GenBank/DDBJ databases">
        <title>the genome of Mesorhizobium tamadayense DSM 28320.</title>
        <authorList>
            <person name="Gao J."/>
        </authorList>
    </citation>
    <scope>NUCLEOTIDE SEQUENCE [LARGE SCALE GENOMIC DNA]</scope>
    <source>
        <strain evidence="1 2">DSM 28320</strain>
    </source>
</reference>
<dbReference type="Proteomes" id="UP000273786">
    <property type="component" value="Unassembled WGS sequence"/>
</dbReference>
<evidence type="ECO:0000313" key="1">
    <source>
        <dbReference type="EMBL" id="RRI01393.1"/>
    </source>
</evidence>
<sequence>MYVKTQAKSGALRRAVVTAISGSWVASTAVAAFVAGGTLAGGSQAAYAATAPACIIRKVHPNNENASIFNYCGRTMRVQVRVRWNFDSPCYTLADGQSVNFAWGAGDYRKVSVC</sequence>
<name>A0A3P3FTI6_9HYPH</name>
<dbReference type="SUPFAM" id="SSF49498">
    <property type="entry name" value="alpha-Amylase inhibitor tendamistat"/>
    <property type="match status" value="1"/>
</dbReference>
<dbReference type="AlphaFoldDB" id="A0A3P3FTI6"/>
<dbReference type="Gene3D" id="2.60.40.20">
    <property type="entry name" value="Alpha-amylase inhibitor"/>
    <property type="match status" value="1"/>
</dbReference>
<proteinExistence type="predicted"/>